<reference evidence="1 2" key="1">
    <citation type="submission" date="2024-09" db="EMBL/GenBank/DDBJ databases">
        <title>Rethinking Asexuality: The Enigmatic Case of Functional Sexual Genes in Lepraria (Stereocaulaceae).</title>
        <authorList>
            <person name="Doellman M."/>
            <person name="Sun Y."/>
            <person name="Barcenas-Pena A."/>
            <person name="Lumbsch H.T."/>
            <person name="Grewe F."/>
        </authorList>
    </citation>
    <scope>NUCLEOTIDE SEQUENCE [LARGE SCALE GENOMIC DNA]</scope>
    <source>
        <strain evidence="1 2">Mercado 3170</strain>
    </source>
</reference>
<name>A0ABR4A6A3_9LECA</name>
<organism evidence="1 2">
    <name type="scientific">Stereocaulon virgatum</name>
    <dbReference type="NCBI Taxonomy" id="373712"/>
    <lineage>
        <taxon>Eukaryota</taxon>
        <taxon>Fungi</taxon>
        <taxon>Dikarya</taxon>
        <taxon>Ascomycota</taxon>
        <taxon>Pezizomycotina</taxon>
        <taxon>Lecanoromycetes</taxon>
        <taxon>OSLEUM clade</taxon>
        <taxon>Lecanoromycetidae</taxon>
        <taxon>Lecanorales</taxon>
        <taxon>Lecanorineae</taxon>
        <taxon>Stereocaulaceae</taxon>
        <taxon>Stereocaulon</taxon>
    </lineage>
</organism>
<keyword evidence="2" id="KW-1185">Reference proteome</keyword>
<sequence length="129" mass="15151">MGLHLNGKTTTGLTMWGIYLVRNIRSSCLMSIYPTEKHWHEHLEINWISAVTILTETRELLWRQWSTRKPAVQNFYHQSRSSIPAFRCSSLILCIILRLAEDLILLCTNIQSEDWEGKISVWPQRELLI</sequence>
<dbReference type="Proteomes" id="UP001590950">
    <property type="component" value="Unassembled WGS sequence"/>
</dbReference>
<evidence type="ECO:0000313" key="1">
    <source>
        <dbReference type="EMBL" id="KAL2041429.1"/>
    </source>
</evidence>
<comment type="caution">
    <text evidence="1">The sequence shown here is derived from an EMBL/GenBank/DDBJ whole genome shotgun (WGS) entry which is preliminary data.</text>
</comment>
<gene>
    <name evidence="1" type="ORF">N7G274_005811</name>
</gene>
<proteinExistence type="predicted"/>
<accession>A0ABR4A6A3</accession>
<evidence type="ECO:0000313" key="2">
    <source>
        <dbReference type="Proteomes" id="UP001590950"/>
    </source>
</evidence>
<dbReference type="EMBL" id="JBEFKJ010000017">
    <property type="protein sequence ID" value="KAL2041429.1"/>
    <property type="molecule type" value="Genomic_DNA"/>
</dbReference>
<protein>
    <submittedName>
        <fullName evidence="1">Uncharacterized protein</fullName>
    </submittedName>
</protein>